<protein>
    <recommendedName>
        <fullName evidence="7">Ig-like domain-containing protein</fullName>
    </recommendedName>
</protein>
<dbReference type="SMART" id="SM00408">
    <property type="entry name" value="IGc2"/>
    <property type="match status" value="1"/>
</dbReference>
<dbReference type="Gene3D" id="3.80.10.10">
    <property type="entry name" value="Ribonuclease Inhibitor"/>
    <property type="match status" value="3"/>
</dbReference>
<dbReference type="Gene3D" id="2.60.40.10">
    <property type="entry name" value="Immunoglobulins"/>
    <property type="match status" value="1"/>
</dbReference>
<evidence type="ECO:0000313" key="9">
    <source>
        <dbReference type="Proteomes" id="UP001497472"/>
    </source>
</evidence>
<evidence type="ECO:0000256" key="3">
    <source>
        <dbReference type="ARBA" id="ARBA00022737"/>
    </source>
</evidence>
<dbReference type="PANTHER" id="PTHR24369">
    <property type="entry name" value="ANTIGEN BSP, PUTATIVE-RELATED"/>
    <property type="match status" value="1"/>
</dbReference>
<dbReference type="AlphaFoldDB" id="A0AAV1IZT8"/>
<dbReference type="EMBL" id="CAVLEF010000003">
    <property type="protein sequence ID" value="CAK1542767.1"/>
    <property type="molecule type" value="Genomic_DNA"/>
</dbReference>
<keyword evidence="6" id="KW-0472">Membrane</keyword>
<proteinExistence type="predicted"/>
<sequence length="1001" mass="114955">MKTKRQTYRVRTHAALPDRTRPPSANVGRLRSPQLTEPMWDGDKTRRAAHAQKGQRTAHYTFAAIYSFPVFITSIDYEGCKIMRWLHKILALAIICAAAEGILCPSTCNCTKTRLTCSGATLTNNTLSRAVLAKYGLALQEIIWTDSNLSTLEADLFNGLHNLEYIDLSRNEIKRTEHGLFAKLNRLKHLNISRNQIEDIPRNPFIGLENLEVLDVSHNQIRVIPFQAFGVMTRLHYLDISYNKIATFLDYYFKLNRQLKTLFLNNNSLVKITSKALVDLKELEVLDISSNNLDNFPKFLFDALPELRELNLSYNKFLNISQDAFKTLEKLRSINMGGNRLRLLPPTLFQYNTNLKTIYLEHTEITEIQNTNFKGLNKLEELYIRYNPYLREIESYVFQDTPSLKRLDISNNSLTFLPLTLKTLDQLEELWIGGNPWACDCRMAWFVSWAVPRKSAIKSDLSCGLTYPNEMLSILNSTDCKAPHLISSSPLTLYRLQSNAILECKYEGNPMPSITWVTPTRHVFHWNPDLSIPDIYYKHGVAHDQNYNPIDYTTSRVRVREDGALTIMGIHREDSGIYTCYASNPSANVTAEVVLNIDPMTMFEIKMYSLLCGAICAASFLGLTLLVQALRYIFYRFRLLETCCSCCTCVNRDAPRTRQIYNMLDNIEQYKRQQLEKLRENYAVQVHRIKENCTQQMEWIQSSYTSQANHLRNIRDIGSNHITAMKDQYHDQVKRVREYSTSQLNWVIENYVFQRNKIRKFSAHQILRLRESYKYQQQTLNKVLENLPSLYFENCRSGSCGRSDSMAFDPDVETIDMYLKSKLEKLSSLPNPIDDDSKMSVYYTPTERSVNSRRNSPVLVPDGIHINMIERGPPPRLLAMIRPLQPAPPPTLESFTTLDLSSPTTSKTLTPVRSKYKEESKPSSEPLLGRGRDVLREDCRRSFPTSLSSPELNRDSEREAAAKEAKILLAVELTKPECQVRHPAGQMVCGDCVGLCENTPL</sequence>
<keyword evidence="6" id="KW-0812">Transmembrane</keyword>
<dbReference type="InterPro" id="IPR001611">
    <property type="entry name" value="Leu-rich_rpt"/>
</dbReference>
<dbReference type="PROSITE" id="PS51450">
    <property type="entry name" value="LRR"/>
    <property type="match status" value="3"/>
</dbReference>
<gene>
    <name evidence="8" type="ORF">LNINA_LOCUS2623</name>
</gene>
<dbReference type="InterPro" id="IPR007110">
    <property type="entry name" value="Ig-like_dom"/>
</dbReference>
<dbReference type="SUPFAM" id="SSF52058">
    <property type="entry name" value="L domain-like"/>
    <property type="match status" value="1"/>
</dbReference>
<dbReference type="InterPro" id="IPR003598">
    <property type="entry name" value="Ig_sub2"/>
</dbReference>
<dbReference type="SMART" id="SM00369">
    <property type="entry name" value="LRR_TYP"/>
    <property type="match status" value="10"/>
</dbReference>
<organism evidence="8 9">
    <name type="scientific">Leptosia nina</name>
    <dbReference type="NCBI Taxonomy" id="320188"/>
    <lineage>
        <taxon>Eukaryota</taxon>
        <taxon>Metazoa</taxon>
        <taxon>Ecdysozoa</taxon>
        <taxon>Arthropoda</taxon>
        <taxon>Hexapoda</taxon>
        <taxon>Insecta</taxon>
        <taxon>Pterygota</taxon>
        <taxon>Neoptera</taxon>
        <taxon>Endopterygota</taxon>
        <taxon>Lepidoptera</taxon>
        <taxon>Glossata</taxon>
        <taxon>Ditrysia</taxon>
        <taxon>Papilionoidea</taxon>
        <taxon>Pieridae</taxon>
        <taxon>Pierinae</taxon>
        <taxon>Leptosia</taxon>
    </lineage>
</organism>
<dbReference type="SMART" id="SM00409">
    <property type="entry name" value="IG"/>
    <property type="match status" value="1"/>
</dbReference>
<dbReference type="Pfam" id="PF13927">
    <property type="entry name" value="Ig_3"/>
    <property type="match status" value="1"/>
</dbReference>
<dbReference type="SUPFAM" id="SSF48726">
    <property type="entry name" value="Immunoglobulin"/>
    <property type="match status" value="1"/>
</dbReference>
<accession>A0AAV1IZT8</accession>
<dbReference type="InterPro" id="IPR036179">
    <property type="entry name" value="Ig-like_dom_sf"/>
</dbReference>
<name>A0AAV1IZT8_9NEOP</name>
<feature type="compositionally biased region" description="Low complexity" evidence="5">
    <location>
        <begin position="896"/>
        <end position="910"/>
    </location>
</feature>
<keyword evidence="4" id="KW-1015">Disulfide bond</keyword>
<dbReference type="InterPro" id="IPR050541">
    <property type="entry name" value="LRR_TM_domain-containing"/>
</dbReference>
<keyword evidence="2" id="KW-0732">Signal</keyword>
<dbReference type="SMART" id="SM00364">
    <property type="entry name" value="LRR_BAC"/>
    <property type="match status" value="6"/>
</dbReference>
<feature type="transmembrane region" description="Helical" evidence="6">
    <location>
        <begin position="607"/>
        <end position="630"/>
    </location>
</feature>
<dbReference type="PANTHER" id="PTHR24369:SF210">
    <property type="entry name" value="CHAOPTIN-RELATED"/>
    <property type="match status" value="1"/>
</dbReference>
<keyword evidence="9" id="KW-1185">Reference proteome</keyword>
<feature type="domain" description="Ig-like" evidence="7">
    <location>
        <begin position="483"/>
        <end position="596"/>
    </location>
</feature>
<dbReference type="FunFam" id="3.80.10.10:FF:001164">
    <property type="entry name" value="GH01279p"/>
    <property type="match status" value="1"/>
</dbReference>
<evidence type="ECO:0000256" key="5">
    <source>
        <dbReference type="SAM" id="MobiDB-lite"/>
    </source>
</evidence>
<dbReference type="Pfam" id="PF00560">
    <property type="entry name" value="LRR_1"/>
    <property type="match status" value="1"/>
</dbReference>
<feature type="region of interest" description="Disordered" evidence="5">
    <location>
        <begin position="17"/>
        <end position="39"/>
    </location>
</feature>
<keyword evidence="6" id="KW-1133">Transmembrane helix</keyword>
<dbReference type="PROSITE" id="PS50835">
    <property type="entry name" value="IG_LIKE"/>
    <property type="match status" value="1"/>
</dbReference>
<reference evidence="8 9" key="1">
    <citation type="submission" date="2023-11" db="EMBL/GenBank/DDBJ databases">
        <authorList>
            <person name="Okamura Y."/>
        </authorList>
    </citation>
    <scope>NUCLEOTIDE SEQUENCE [LARGE SCALE GENOMIC DNA]</scope>
</reference>
<comment type="caution">
    <text evidence="8">The sequence shown here is derived from an EMBL/GenBank/DDBJ whole genome shotgun (WGS) entry which is preliminary data.</text>
</comment>
<dbReference type="Proteomes" id="UP001497472">
    <property type="component" value="Unassembled WGS sequence"/>
</dbReference>
<feature type="transmembrane region" description="Helical" evidence="6">
    <location>
        <begin position="85"/>
        <end position="103"/>
    </location>
</feature>
<dbReference type="SMART" id="SM00365">
    <property type="entry name" value="LRR_SD22"/>
    <property type="match status" value="5"/>
</dbReference>
<dbReference type="InterPro" id="IPR032675">
    <property type="entry name" value="LRR_dom_sf"/>
</dbReference>
<evidence type="ECO:0000256" key="4">
    <source>
        <dbReference type="ARBA" id="ARBA00023157"/>
    </source>
</evidence>
<feature type="region of interest" description="Disordered" evidence="5">
    <location>
        <begin position="888"/>
        <end position="935"/>
    </location>
</feature>
<dbReference type="Pfam" id="PF13855">
    <property type="entry name" value="LRR_8"/>
    <property type="match status" value="2"/>
</dbReference>
<evidence type="ECO:0000256" key="2">
    <source>
        <dbReference type="ARBA" id="ARBA00022729"/>
    </source>
</evidence>
<evidence type="ECO:0000256" key="6">
    <source>
        <dbReference type="SAM" id="Phobius"/>
    </source>
</evidence>
<evidence type="ECO:0000256" key="1">
    <source>
        <dbReference type="ARBA" id="ARBA00022614"/>
    </source>
</evidence>
<dbReference type="GO" id="GO:0005886">
    <property type="term" value="C:plasma membrane"/>
    <property type="evidence" value="ECO:0007669"/>
    <property type="project" value="TreeGrafter"/>
</dbReference>
<evidence type="ECO:0000259" key="7">
    <source>
        <dbReference type="PROSITE" id="PS50835"/>
    </source>
</evidence>
<dbReference type="InterPro" id="IPR003591">
    <property type="entry name" value="Leu-rich_rpt_typical-subtyp"/>
</dbReference>
<dbReference type="InterPro" id="IPR013783">
    <property type="entry name" value="Ig-like_fold"/>
</dbReference>
<evidence type="ECO:0000313" key="8">
    <source>
        <dbReference type="EMBL" id="CAK1542767.1"/>
    </source>
</evidence>
<dbReference type="InterPro" id="IPR003599">
    <property type="entry name" value="Ig_sub"/>
</dbReference>
<keyword evidence="3" id="KW-0677">Repeat</keyword>
<keyword evidence="1" id="KW-0433">Leucine-rich repeat</keyword>